<dbReference type="PROSITE" id="PS50186">
    <property type="entry name" value="DEP"/>
    <property type="match status" value="1"/>
</dbReference>
<dbReference type="InterPro" id="IPR001060">
    <property type="entry name" value="FCH_dom"/>
</dbReference>
<dbReference type="InterPro" id="IPR008936">
    <property type="entry name" value="Rho_GTPase_activation_prot"/>
</dbReference>
<dbReference type="PROSITE" id="PS51741">
    <property type="entry name" value="F_BAR"/>
    <property type="match status" value="1"/>
</dbReference>
<name>A0A420HZS4_9PEZI</name>
<proteinExistence type="predicted"/>
<dbReference type="Pfam" id="PF00610">
    <property type="entry name" value="DEP"/>
    <property type="match status" value="1"/>
</dbReference>
<dbReference type="Gene3D" id="1.10.10.10">
    <property type="entry name" value="Winged helix-like DNA-binding domain superfamily/Winged helix DNA-binding domain"/>
    <property type="match status" value="1"/>
</dbReference>
<evidence type="ECO:0000259" key="3">
    <source>
        <dbReference type="PROSITE" id="PS50186"/>
    </source>
</evidence>
<evidence type="ECO:0000256" key="2">
    <source>
        <dbReference type="SAM" id="MobiDB-lite"/>
    </source>
</evidence>
<feature type="domain" description="Rho-GAP" evidence="4">
    <location>
        <begin position="467"/>
        <end position="665"/>
    </location>
</feature>
<dbReference type="InterPro" id="IPR036388">
    <property type="entry name" value="WH-like_DNA-bd_sf"/>
</dbReference>
<keyword evidence="7" id="KW-1185">Reference proteome</keyword>
<sequence>MLIMPTFADSFWSADYAGGLGVLFGKLQQGIAENQQVLTIARLRAEAEEIYSAKLGEAGVATERIPGGFSRDDGASVRKAYDGIQAEIKGAATSHRKISQNIRDLVVTPFTLWCEAHETRVQRSQEDLQAYLKLYDRQTENVKKLRSLYFNKCRLMEDVEEENKMAFQGELSPKSAKTEFKAPEKVEEEKEESLEIGDEVYQQEHVKKILARILTSVKLGETKVPILGTYQNTTCGSDIVEYFQKHMGATSISHAERIGQDLITHGFLRLVGNVGNIFANSSKMNYQWKPKAFQWSGVIEKRLPLNHTYTLGYSSDLVDSPVIGTVSEYLAGWNPLNNQYPNETPSDRLRREANEADVRYKAGVRKLDQLRCQLEEAIVENLRFLERCELDRLKAIKTIILDFSGTISNIIPSMQSTIDKMMLYQETIQPESDLRYLVENYRTGGFFPKVIVYENYYNSADEQTFGVDLEARARADKKRVPAIITTILKYLDHRYPDLDDDEARRNIWLVDVPLRQTHKLRDILNTGKPFSAECLEPFDLSIVASVLKLYLLELPDSLVSSHIYEIMRTIYSTPASKSTQVTRISVLQNTLQQLRLSNIATLDAILTHFTRLLELTLADEAYTSALSTVLSPCILRAKTETSLTMEEKYSYRLIRDLFAYKDDIFEELKRSSAYSPSSISSDESRPRATSSDESNRKANMEARARAIKAAGGNVRSRATSPAPTRGNRGDRSSTGAETRFPIQTSPTDLRTPRSTTRHSLEVPMGFDGAAQPEVTPTNMTPLHSITNGSEIPQTSATYIPGSDDTLDGISVEKRNSLSRSTPVPPIPNRYTSRKSVGFSRMSLNQDLGKRNSLSNLNGPGDDYLPSSNRVSVNLTDKTM</sequence>
<feature type="region of interest" description="Disordered" evidence="2">
    <location>
        <begin position="813"/>
        <end position="879"/>
    </location>
</feature>
<comment type="caution">
    <text evidence="6">The sequence shown here is derived from an EMBL/GenBank/DDBJ whole genome shotgun (WGS) entry which is preliminary data.</text>
</comment>
<dbReference type="SUPFAM" id="SSF103657">
    <property type="entry name" value="BAR/IMD domain-like"/>
    <property type="match status" value="2"/>
</dbReference>
<dbReference type="Pfam" id="PF00611">
    <property type="entry name" value="FCH"/>
    <property type="match status" value="1"/>
</dbReference>
<dbReference type="STRING" id="212602.A0A420HZS4"/>
<feature type="compositionally biased region" description="Polar residues" evidence="2">
    <location>
        <begin position="841"/>
        <end position="857"/>
    </location>
</feature>
<feature type="compositionally biased region" description="Basic and acidic residues" evidence="2">
    <location>
        <begin position="693"/>
        <end position="704"/>
    </location>
</feature>
<evidence type="ECO:0000256" key="1">
    <source>
        <dbReference type="PROSITE-ProRule" id="PRU01077"/>
    </source>
</evidence>
<dbReference type="GO" id="GO:0007010">
    <property type="term" value="P:cytoskeleton organization"/>
    <property type="evidence" value="ECO:0007669"/>
    <property type="project" value="TreeGrafter"/>
</dbReference>
<dbReference type="GO" id="GO:0007264">
    <property type="term" value="P:small GTPase-mediated signal transduction"/>
    <property type="evidence" value="ECO:0007669"/>
    <property type="project" value="TreeGrafter"/>
</dbReference>
<dbReference type="SUPFAM" id="SSF46785">
    <property type="entry name" value="Winged helix' DNA-binding domain"/>
    <property type="match status" value="1"/>
</dbReference>
<evidence type="ECO:0000259" key="4">
    <source>
        <dbReference type="PROSITE" id="PS50238"/>
    </source>
</evidence>
<gene>
    <name evidence="6" type="ORF">OnM2_029069</name>
</gene>
<dbReference type="InterPro" id="IPR000591">
    <property type="entry name" value="DEP_dom"/>
</dbReference>
<dbReference type="InterPro" id="IPR027267">
    <property type="entry name" value="AH/BAR_dom_sf"/>
</dbReference>
<evidence type="ECO:0000259" key="5">
    <source>
        <dbReference type="PROSITE" id="PS51741"/>
    </source>
</evidence>
<accession>A0A420HZS4</accession>
<feature type="compositionally biased region" description="Polar residues" evidence="2">
    <location>
        <begin position="732"/>
        <end position="754"/>
    </location>
</feature>
<evidence type="ECO:0000313" key="7">
    <source>
        <dbReference type="Proteomes" id="UP000286134"/>
    </source>
</evidence>
<dbReference type="FunFam" id="1.20.1270.60:FF:000050">
    <property type="entry name" value="RhoGAP and Fes/CIP4 domain protein"/>
    <property type="match status" value="1"/>
</dbReference>
<dbReference type="OrthoDB" id="2155291at2759"/>
<dbReference type="EMBL" id="MCFK01002940">
    <property type="protein sequence ID" value="RKF62939.1"/>
    <property type="molecule type" value="Genomic_DNA"/>
</dbReference>
<protein>
    <submittedName>
        <fullName evidence="6">Rho-GTPase-activating protein 8</fullName>
    </submittedName>
</protein>
<feature type="domain" description="DEP" evidence="3">
    <location>
        <begin position="213"/>
        <end position="297"/>
    </location>
</feature>
<dbReference type="InterPro" id="IPR036390">
    <property type="entry name" value="WH_DNA-bd_sf"/>
</dbReference>
<feature type="region of interest" description="Disordered" evidence="2">
    <location>
        <begin position="674"/>
        <end position="754"/>
    </location>
</feature>
<dbReference type="Proteomes" id="UP000286134">
    <property type="component" value="Unassembled WGS sequence"/>
</dbReference>
<dbReference type="GO" id="GO:0005096">
    <property type="term" value="F:GTPase activator activity"/>
    <property type="evidence" value="ECO:0007669"/>
    <property type="project" value="TreeGrafter"/>
</dbReference>
<dbReference type="AlphaFoldDB" id="A0A420HZS4"/>
<dbReference type="SUPFAM" id="SSF48350">
    <property type="entry name" value="GTPase activation domain, GAP"/>
    <property type="match status" value="1"/>
</dbReference>
<keyword evidence="1" id="KW-0175">Coiled coil</keyword>
<dbReference type="Gene3D" id="1.10.555.10">
    <property type="entry name" value="Rho GTPase activation protein"/>
    <property type="match status" value="1"/>
</dbReference>
<organism evidence="6 7">
    <name type="scientific">Erysiphe neolycopersici</name>
    <dbReference type="NCBI Taxonomy" id="212602"/>
    <lineage>
        <taxon>Eukaryota</taxon>
        <taxon>Fungi</taxon>
        <taxon>Dikarya</taxon>
        <taxon>Ascomycota</taxon>
        <taxon>Pezizomycotina</taxon>
        <taxon>Leotiomycetes</taxon>
        <taxon>Erysiphales</taxon>
        <taxon>Erysiphaceae</taxon>
        <taxon>Erysiphe</taxon>
    </lineage>
</organism>
<dbReference type="FunFam" id="1.10.555.10:FF:000044">
    <property type="entry name" value="Rho-gtpase-activating protein 8"/>
    <property type="match status" value="1"/>
</dbReference>
<dbReference type="Pfam" id="PF00620">
    <property type="entry name" value="RhoGAP"/>
    <property type="match status" value="1"/>
</dbReference>
<dbReference type="GO" id="GO:0000935">
    <property type="term" value="C:division septum"/>
    <property type="evidence" value="ECO:0007669"/>
    <property type="project" value="TreeGrafter"/>
</dbReference>
<dbReference type="PANTHER" id="PTHR23065:SF17">
    <property type="entry name" value="RHO-GTPASE-ACTIVATING PROTEIN RGD2"/>
    <property type="match status" value="1"/>
</dbReference>
<dbReference type="InterPro" id="IPR031160">
    <property type="entry name" value="F_BAR_dom"/>
</dbReference>
<dbReference type="GO" id="GO:0005737">
    <property type="term" value="C:cytoplasm"/>
    <property type="evidence" value="ECO:0007669"/>
    <property type="project" value="TreeGrafter"/>
</dbReference>
<evidence type="ECO:0000313" key="6">
    <source>
        <dbReference type="EMBL" id="RKF62939.1"/>
    </source>
</evidence>
<reference evidence="6 7" key="1">
    <citation type="journal article" date="2018" name="BMC Genomics">
        <title>Comparative genome analyses reveal sequence features reflecting distinct modes of host-adaptation between dicot and monocot powdery mildew.</title>
        <authorList>
            <person name="Wu Y."/>
            <person name="Ma X."/>
            <person name="Pan Z."/>
            <person name="Kale S.D."/>
            <person name="Song Y."/>
            <person name="King H."/>
            <person name="Zhang Q."/>
            <person name="Presley C."/>
            <person name="Deng X."/>
            <person name="Wei C.I."/>
            <person name="Xiao S."/>
        </authorList>
    </citation>
    <scope>NUCLEOTIDE SEQUENCE [LARGE SCALE GENOMIC DNA]</scope>
    <source>
        <strain evidence="6">UMSG2</strain>
    </source>
</reference>
<dbReference type="CDD" id="cd04399">
    <property type="entry name" value="RhoGAP_fRGD2"/>
    <property type="match status" value="1"/>
</dbReference>
<dbReference type="SMART" id="SM00324">
    <property type="entry name" value="RhoGAP"/>
    <property type="match status" value="1"/>
</dbReference>
<dbReference type="PROSITE" id="PS50238">
    <property type="entry name" value="RHOGAP"/>
    <property type="match status" value="1"/>
</dbReference>
<dbReference type="Gene3D" id="1.20.1270.60">
    <property type="entry name" value="Arfaptin homology (AH) domain/BAR domain"/>
    <property type="match status" value="2"/>
</dbReference>
<dbReference type="PANTHER" id="PTHR23065">
    <property type="entry name" value="PROLINE-SERINE-THREONINE PHOSPHATASE INTERACTING PROTEIN 1"/>
    <property type="match status" value="1"/>
</dbReference>
<dbReference type="GO" id="GO:0005886">
    <property type="term" value="C:plasma membrane"/>
    <property type="evidence" value="ECO:0007669"/>
    <property type="project" value="TreeGrafter"/>
</dbReference>
<dbReference type="InterPro" id="IPR000198">
    <property type="entry name" value="RhoGAP_dom"/>
</dbReference>
<feature type="domain" description="F-BAR" evidence="5">
    <location>
        <begin position="5"/>
        <end position="433"/>
    </location>
</feature>
<dbReference type="SMART" id="SM00055">
    <property type="entry name" value="FCH"/>
    <property type="match status" value="1"/>
</dbReference>
<feature type="compositionally biased region" description="Polar residues" evidence="2">
    <location>
        <begin position="865"/>
        <end position="879"/>
    </location>
</feature>